<protein>
    <submittedName>
        <fullName evidence="1">Uncharacterized protein</fullName>
    </submittedName>
</protein>
<dbReference type="EMBL" id="PDND01000054">
    <property type="protein sequence ID" value="PGH33782.1"/>
    <property type="molecule type" value="Genomic_DNA"/>
</dbReference>
<evidence type="ECO:0000313" key="2">
    <source>
        <dbReference type="Proteomes" id="UP000226031"/>
    </source>
</evidence>
<keyword evidence="2" id="KW-1185">Reference proteome</keyword>
<reference evidence="1 2" key="1">
    <citation type="submission" date="2017-10" db="EMBL/GenBank/DDBJ databases">
        <title>Comparative genomics in systemic dimorphic fungi from Ajellomycetaceae.</title>
        <authorList>
            <person name="Munoz J.F."/>
            <person name="Mcewen J.G."/>
            <person name="Clay O.K."/>
            <person name="Cuomo C.A."/>
        </authorList>
    </citation>
    <scope>NUCLEOTIDE SEQUENCE [LARGE SCALE GENOMIC DNA]</scope>
    <source>
        <strain evidence="1 2">UAMH4076</strain>
    </source>
</reference>
<comment type="caution">
    <text evidence="1">The sequence shown here is derived from an EMBL/GenBank/DDBJ whole genome shotgun (WGS) entry which is preliminary data.</text>
</comment>
<sequence>MSRHRYNHTYGMKDKVYCTFGHRPPLRFDALKLVNDHDYSPCEWDANYLYFYCTECEDFIFITKVTHEREIHFEGHLEGIFAKVSTCGYNGVMVCQRTLFPILNPFALHDPNLPAMERLFSYLGGIVYGRDEGIRLRAYAIQEKKLKGQMFCPASEASVQASNQKEGSLGGFKRRQNVEKRKLATKRKEYDCDEFEPSQEIEGANLQSREMKMTRMTLNPARRSPEGSLQSRPEMKWMDEVETRPEIKKILVLFSPKSTCTRVNSGSIIALYSKDVLLLIVFFTLAS</sequence>
<proteinExistence type="predicted"/>
<dbReference type="Proteomes" id="UP000226031">
    <property type="component" value="Unassembled WGS sequence"/>
</dbReference>
<name>A0A2B7ZLA7_9EURO</name>
<evidence type="ECO:0000313" key="1">
    <source>
        <dbReference type="EMBL" id="PGH33782.1"/>
    </source>
</evidence>
<organism evidence="1 2">
    <name type="scientific">[Emmonsia] crescens</name>
    <dbReference type="NCBI Taxonomy" id="73230"/>
    <lineage>
        <taxon>Eukaryota</taxon>
        <taxon>Fungi</taxon>
        <taxon>Dikarya</taxon>
        <taxon>Ascomycota</taxon>
        <taxon>Pezizomycotina</taxon>
        <taxon>Eurotiomycetes</taxon>
        <taxon>Eurotiomycetidae</taxon>
        <taxon>Onygenales</taxon>
        <taxon>Ajellomycetaceae</taxon>
        <taxon>Emergomyces</taxon>
    </lineage>
</organism>
<gene>
    <name evidence="1" type="ORF">GX50_03351</name>
</gene>
<dbReference type="VEuPathDB" id="FungiDB:EMCG_09140"/>
<dbReference type="AlphaFoldDB" id="A0A2B7ZLA7"/>
<accession>A0A2B7ZLA7</accession>